<sequence length="111" mass="12767">MTFFANAGVAPYHLQWPQRHQHRLPRDQRAALAFQANLSNASVSHSGCRQRRRRRRRQSTPHSTWQYRAVDAWVAGTRRGSVCHPNKCLRIQLGREAFLIAASAKHLEDKG</sequence>
<accession>A0AAN9Z1P9</accession>
<keyword evidence="3" id="KW-1185">Reference proteome</keyword>
<feature type="compositionally biased region" description="Basic residues" evidence="1">
    <location>
        <begin position="48"/>
        <end position="59"/>
    </location>
</feature>
<dbReference type="AlphaFoldDB" id="A0AAN9Z1P9"/>
<evidence type="ECO:0000313" key="3">
    <source>
        <dbReference type="Proteomes" id="UP001378592"/>
    </source>
</evidence>
<proteinExistence type="predicted"/>
<evidence type="ECO:0000313" key="2">
    <source>
        <dbReference type="EMBL" id="KAK7791874.1"/>
    </source>
</evidence>
<organism evidence="2 3">
    <name type="scientific">Gryllus longicercus</name>
    <dbReference type="NCBI Taxonomy" id="2509291"/>
    <lineage>
        <taxon>Eukaryota</taxon>
        <taxon>Metazoa</taxon>
        <taxon>Ecdysozoa</taxon>
        <taxon>Arthropoda</taxon>
        <taxon>Hexapoda</taxon>
        <taxon>Insecta</taxon>
        <taxon>Pterygota</taxon>
        <taxon>Neoptera</taxon>
        <taxon>Polyneoptera</taxon>
        <taxon>Orthoptera</taxon>
        <taxon>Ensifera</taxon>
        <taxon>Gryllidea</taxon>
        <taxon>Grylloidea</taxon>
        <taxon>Gryllidae</taxon>
        <taxon>Gryllinae</taxon>
        <taxon>Gryllus</taxon>
    </lineage>
</organism>
<comment type="caution">
    <text evidence="2">The sequence shown here is derived from an EMBL/GenBank/DDBJ whole genome shotgun (WGS) entry which is preliminary data.</text>
</comment>
<feature type="region of interest" description="Disordered" evidence="1">
    <location>
        <begin position="41"/>
        <end position="63"/>
    </location>
</feature>
<dbReference type="Proteomes" id="UP001378592">
    <property type="component" value="Unassembled WGS sequence"/>
</dbReference>
<dbReference type="EMBL" id="JAZDUA010000491">
    <property type="protein sequence ID" value="KAK7791874.1"/>
    <property type="molecule type" value="Genomic_DNA"/>
</dbReference>
<evidence type="ECO:0000256" key="1">
    <source>
        <dbReference type="SAM" id="MobiDB-lite"/>
    </source>
</evidence>
<reference evidence="2 3" key="1">
    <citation type="submission" date="2024-03" db="EMBL/GenBank/DDBJ databases">
        <title>The genome assembly and annotation of the cricket Gryllus longicercus Weissman &amp; Gray.</title>
        <authorList>
            <person name="Szrajer S."/>
            <person name="Gray D."/>
            <person name="Ylla G."/>
        </authorList>
    </citation>
    <scope>NUCLEOTIDE SEQUENCE [LARGE SCALE GENOMIC DNA]</scope>
    <source>
        <strain evidence="2">DAG 2021-001</strain>
        <tissue evidence="2">Whole body minus gut</tissue>
    </source>
</reference>
<protein>
    <submittedName>
        <fullName evidence="2">Uncharacterized protein</fullName>
    </submittedName>
</protein>
<name>A0AAN9Z1P9_9ORTH</name>
<gene>
    <name evidence="2" type="ORF">R5R35_010552</name>
</gene>